<feature type="region of interest" description="Disordered" evidence="1">
    <location>
        <begin position="1"/>
        <end position="132"/>
    </location>
</feature>
<organism evidence="2 3">
    <name type="scientific">Colletotrichum melonis</name>
    <dbReference type="NCBI Taxonomy" id="1209925"/>
    <lineage>
        <taxon>Eukaryota</taxon>
        <taxon>Fungi</taxon>
        <taxon>Dikarya</taxon>
        <taxon>Ascomycota</taxon>
        <taxon>Pezizomycotina</taxon>
        <taxon>Sordariomycetes</taxon>
        <taxon>Hypocreomycetidae</taxon>
        <taxon>Glomerellales</taxon>
        <taxon>Glomerellaceae</taxon>
        <taxon>Colletotrichum</taxon>
        <taxon>Colletotrichum acutatum species complex</taxon>
    </lineage>
</organism>
<keyword evidence="3" id="KW-1185">Reference proteome</keyword>
<dbReference type="AlphaFoldDB" id="A0AAI9XVW0"/>
<proteinExistence type="predicted"/>
<evidence type="ECO:0000313" key="3">
    <source>
        <dbReference type="Proteomes" id="UP001239795"/>
    </source>
</evidence>
<accession>A0AAI9XVW0</accession>
<protein>
    <submittedName>
        <fullName evidence="2">Uncharacterized protein</fullName>
    </submittedName>
</protein>
<gene>
    <name evidence="2" type="ORF">CMEL01_13703</name>
</gene>
<feature type="compositionally biased region" description="Polar residues" evidence="1">
    <location>
        <begin position="1"/>
        <end position="13"/>
    </location>
</feature>
<dbReference type="EMBL" id="MLGG01000008">
    <property type="protein sequence ID" value="KAK1462592.1"/>
    <property type="molecule type" value="Genomic_DNA"/>
</dbReference>
<evidence type="ECO:0000313" key="2">
    <source>
        <dbReference type="EMBL" id="KAK1462592.1"/>
    </source>
</evidence>
<feature type="compositionally biased region" description="Basic and acidic residues" evidence="1">
    <location>
        <begin position="104"/>
        <end position="113"/>
    </location>
</feature>
<sequence length="152" mass="16897">MSASAKLQTNSAGPTDGSESGPIMAEDLQRLPLKQLPTSRTAFLELSKEPWRGSSERKDPEDRSDCHRVSRKRGAGVLAPLKPPNSGSRECSPSKVVRMQPRQRAREREKDGVRPPTWHSPPTGKSRIECRLRGGWDTKDMLHVSFGTRKGI</sequence>
<comment type="caution">
    <text evidence="2">The sequence shown here is derived from an EMBL/GenBank/DDBJ whole genome shotgun (WGS) entry which is preliminary data.</text>
</comment>
<feature type="compositionally biased region" description="Basic and acidic residues" evidence="1">
    <location>
        <begin position="46"/>
        <end position="68"/>
    </location>
</feature>
<dbReference type="Proteomes" id="UP001239795">
    <property type="component" value="Unassembled WGS sequence"/>
</dbReference>
<reference evidence="2 3" key="1">
    <citation type="submission" date="2016-10" db="EMBL/GenBank/DDBJ databases">
        <title>The genome sequence of Colletotrichum fioriniae PJ7.</title>
        <authorList>
            <person name="Baroncelli R."/>
        </authorList>
    </citation>
    <scope>NUCLEOTIDE SEQUENCE [LARGE SCALE GENOMIC DNA]</scope>
    <source>
        <strain evidence="2">Col 31</strain>
    </source>
</reference>
<name>A0AAI9XVW0_9PEZI</name>
<evidence type="ECO:0000256" key="1">
    <source>
        <dbReference type="SAM" id="MobiDB-lite"/>
    </source>
</evidence>